<protein>
    <submittedName>
        <fullName evidence="2">Uncharacterized protein</fullName>
    </submittedName>
</protein>
<feature type="transmembrane region" description="Helical" evidence="1">
    <location>
        <begin position="5"/>
        <end position="22"/>
    </location>
</feature>
<organism evidence="2">
    <name type="scientific">Lysinibacillus sphaericus</name>
    <name type="common">Bacillus sphaericus</name>
    <dbReference type="NCBI Taxonomy" id="1421"/>
    <lineage>
        <taxon>Bacteria</taxon>
        <taxon>Bacillati</taxon>
        <taxon>Bacillota</taxon>
        <taxon>Bacilli</taxon>
        <taxon>Bacillales</taxon>
        <taxon>Bacillaceae</taxon>
        <taxon>Lysinibacillus</taxon>
    </lineage>
</organism>
<keyword evidence="1" id="KW-0812">Transmembrane</keyword>
<proteinExistence type="predicted"/>
<reference evidence="2" key="1">
    <citation type="submission" date="2020-02" db="EMBL/GenBank/DDBJ databases">
        <authorList>
            <person name="Hu X."/>
            <person name="Yuan Z."/>
            <person name="Cheng J."/>
            <person name="Geng P."/>
        </authorList>
    </citation>
    <scope>NUCLEOTIDE SEQUENCE</scope>
    <source>
        <strain evidence="2">SSII-1</strain>
        <plasmid evidence="2">pSSII-1</plasmid>
    </source>
</reference>
<dbReference type="RefSeq" id="WP_031417350.1">
    <property type="nucleotide sequence ID" value="NZ_CP064071.1"/>
</dbReference>
<geneLocation type="plasmid" evidence="2">
    <name>pSSII-1</name>
</geneLocation>
<sequence>MDKILIACYVVVFIFIGIFYYINSPQNNKLTNFKLVESSTYSYLEFESNNEIMKININNISNMVLTDKNYSYYSYFRPHYTIHFTEKDYERFFRENDNDKGNFAK</sequence>
<evidence type="ECO:0000313" key="2">
    <source>
        <dbReference type="EMBL" id="QIS31271.1"/>
    </source>
</evidence>
<keyword evidence="1" id="KW-1133">Transmembrane helix</keyword>
<dbReference type="EMBL" id="MT075580">
    <property type="protein sequence ID" value="QIS31271.1"/>
    <property type="molecule type" value="Genomic_DNA"/>
</dbReference>
<keyword evidence="2" id="KW-0614">Plasmid</keyword>
<keyword evidence="1" id="KW-0472">Membrane</keyword>
<accession>A0A6G9ZZX7</accession>
<dbReference type="AlphaFoldDB" id="A0A6G9ZZX7"/>
<name>A0A6G9ZZX7_LYSSH</name>
<evidence type="ECO:0000256" key="1">
    <source>
        <dbReference type="SAM" id="Phobius"/>
    </source>
</evidence>